<keyword evidence="5" id="KW-0805">Transcription regulation</keyword>
<dbReference type="PROSITE" id="PS50110">
    <property type="entry name" value="RESPONSE_REGULATORY"/>
    <property type="match status" value="1"/>
</dbReference>
<dbReference type="PRINTS" id="PR00032">
    <property type="entry name" value="HTHARAC"/>
</dbReference>
<evidence type="ECO:0000256" key="4">
    <source>
        <dbReference type="ARBA" id="ARBA00023012"/>
    </source>
</evidence>
<dbReference type="GO" id="GO:0005737">
    <property type="term" value="C:cytoplasm"/>
    <property type="evidence" value="ECO:0007669"/>
    <property type="project" value="UniProtKB-SubCell"/>
</dbReference>
<keyword evidence="4" id="KW-0902">Two-component regulatory system</keyword>
<dbReference type="SUPFAM" id="SSF46689">
    <property type="entry name" value="Homeodomain-like"/>
    <property type="match status" value="2"/>
</dbReference>
<evidence type="ECO:0000256" key="1">
    <source>
        <dbReference type="ARBA" id="ARBA00004496"/>
    </source>
</evidence>
<dbReference type="RefSeq" id="WP_190914036.1">
    <property type="nucleotide sequence ID" value="NZ_JACXIZ010000006.1"/>
</dbReference>
<dbReference type="GO" id="GO:0003700">
    <property type="term" value="F:DNA-binding transcription factor activity"/>
    <property type="evidence" value="ECO:0007669"/>
    <property type="project" value="InterPro"/>
</dbReference>
<dbReference type="Pfam" id="PF12833">
    <property type="entry name" value="HTH_18"/>
    <property type="match status" value="1"/>
</dbReference>
<organism evidence="12 13">
    <name type="scientific">Paenibacillus sabuli</name>
    <dbReference type="NCBI Taxonomy" id="2772509"/>
    <lineage>
        <taxon>Bacteria</taxon>
        <taxon>Bacillati</taxon>
        <taxon>Bacillota</taxon>
        <taxon>Bacilli</taxon>
        <taxon>Bacillales</taxon>
        <taxon>Paenibacillaceae</taxon>
        <taxon>Paenibacillus</taxon>
    </lineage>
</organism>
<evidence type="ECO:0000256" key="7">
    <source>
        <dbReference type="ARBA" id="ARBA00023163"/>
    </source>
</evidence>
<evidence type="ECO:0000259" key="11">
    <source>
        <dbReference type="PROSITE" id="PS50110"/>
    </source>
</evidence>
<dbReference type="CDD" id="cd17536">
    <property type="entry name" value="REC_YesN-like"/>
    <property type="match status" value="1"/>
</dbReference>
<proteinExistence type="predicted"/>
<dbReference type="InterPro" id="IPR018060">
    <property type="entry name" value="HTH_AraC"/>
</dbReference>
<protein>
    <submittedName>
        <fullName evidence="12">Response regulator</fullName>
    </submittedName>
</protein>
<dbReference type="PROSITE" id="PS01124">
    <property type="entry name" value="HTH_ARAC_FAMILY_2"/>
    <property type="match status" value="1"/>
</dbReference>
<sequence>MYSLLIMDDELFIRQGIMDYVPWSELGFEVVASFQDGSEGTEYLERHPVDVIISDICMTEVSGLAVAEYVYNRALPTKVVLLSGYKEFEYAKQAIAMNVEHYLLKPIAYEEIMRIFTGLRNELDKERSEKKAAQEKERRLQQILPLLQEHFFSDLLAGELVDTRERHSRMDQAGLRTSLASRTCCCAWMELVHRSGTGPLGRDAYEAIKATLRVEHSTYDVFPFTGRGRRLGLLVFTHEWRSSQEMRSWLEAELIEKLEKLQGRFGIELRMLTPECYANVDQMAANSIVFNPAPLDGHEVEESILKLVEMGKSYILQHFNRDLSLNEVADHVFLNPSYFSRMFKNVTGINFSEFLTQTRLDKAMALIREGNYKIYEVSEQVGFSSSKYFSTIFRQKIGCTPKEYDRLMKFKSKVEHQ</sequence>
<dbReference type="Gene3D" id="1.10.10.60">
    <property type="entry name" value="Homeodomain-like"/>
    <property type="match status" value="2"/>
</dbReference>
<evidence type="ECO:0000256" key="8">
    <source>
        <dbReference type="PROSITE-ProRule" id="PRU00169"/>
    </source>
</evidence>
<keyword evidence="7" id="KW-0804">Transcription</keyword>
<dbReference type="InterPro" id="IPR018062">
    <property type="entry name" value="HTH_AraC-typ_CS"/>
</dbReference>
<dbReference type="Proteomes" id="UP000621560">
    <property type="component" value="Unassembled WGS sequence"/>
</dbReference>
<gene>
    <name evidence="12" type="ORF">IDH44_01590</name>
</gene>
<evidence type="ECO:0000256" key="5">
    <source>
        <dbReference type="ARBA" id="ARBA00023015"/>
    </source>
</evidence>
<evidence type="ECO:0000256" key="2">
    <source>
        <dbReference type="ARBA" id="ARBA00022490"/>
    </source>
</evidence>
<dbReference type="Gene3D" id="3.40.50.2300">
    <property type="match status" value="1"/>
</dbReference>
<keyword evidence="6" id="KW-0238">DNA-binding</keyword>
<name>A0A927GQ37_9BACL</name>
<dbReference type="SMART" id="SM00342">
    <property type="entry name" value="HTH_ARAC"/>
    <property type="match status" value="1"/>
</dbReference>
<evidence type="ECO:0000256" key="3">
    <source>
        <dbReference type="ARBA" id="ARBA00022553"/>
    </source>
</evidence>
<dbReference type="PROSITE" id="PS00041">
    <property type="entry name" value="HTH_ARAC_FAMILY_1"/>
    <property type="match status" value="1"/>
</dbReference>
<evidence type="ECO:0000313" key="13">
    <source>
        <dbReference type="Proteomes" id="UP000621560"/>
    </source>
</evidence>
<dbReference type="PANTHER" id="PTHR42713:SF3">
    <property type="entry name" value="TRANSCRIPTIONAL REGULATORY PROTEIN HPTR"/>
    <property type="match status" value="1"/>
</dbReference>
<dbReference type="Pfam" id="PF00072">
    <property type="entry name" value="Response_reg"/>
    <property type="match status" value="1"/>
</dbReference>
<dbReference type="SMART" id="SM00448">
    <property type="entry name" value="REC"/>
    <property type="match status" value="1"/>
</dbReference>
<keyword evidence="2" id="KW-0963">Cytoplasm</keyword>
<dbReference type="PANTHER" id="PTHR42713">
    <property type="entry name" value="HISTIDINE KINASE-RELATED"/>
    <property type="match status" value="1"/>
</dbReference>
<feature type="domain" description="HTH araC/xylS-type" evidence="10">
    <location>
        <begin position="309"/>
        <end position="407"/>
    </location>
</feature>
<evidence type="ECO:0000259" key="10">
    <source>
        <dbReference type="PROSITE" id="PS01124"/>
    </source>
</evidence>
<dbReference type="AlphaFoldDB" id="A0A927GQ37"/>
<keyword evidence="3 8" id="KW-0597">Phosphoprotein</keyword>
<keyword evidence="13" id="KW-1185">Reference proteome</keyword>
<dbReference type="InterPro" id="IPR009057">
    <property type="entry name" value="Homeodomain-like_sf"/>
</dbReference>
<dbReference type="InterPro" id="IPR020449">
    <property type="entry name" value="Tscrpt_reg_AraC-type_HTH"/>
</dbReference>
<accession>A0A927GQ37</accession>
<feature type="coiled-coil region" evidence="9">
    <location>
        <begin position="116"/>
        <end position="143"/>
    </location>
</feature>
<feature type="modified residue" description="4-aspartylphosphate" evidence="8">
    <location>
        <position position="55"/>
    </location>
</feature>
<feature type="domain" description="Response regulatory" evidence="11">
    <location>
        <begin position="3"/>
        <end position="120"/>
    </location>
</feature>
<evidence type="ECO:0000256" key="6">
    <source>
        <dbReference type="ARBA" id="ARBA00023125"/>
    </source>
</evidence>
<reference evidence="12" key="1">
    <citation type="submission" date="2020-09" db="EMBL/GenBank/DDBJ databases">
        <title>A novel bacterium of genus Paenibacillus, isolated from South China Sea.</title>
        <authorList>
            <person name="Huang H."/>
            <person name="Mo K."/>
            <person name="Hu Y."/>
        </authorList>
    </citation>
    <scope>NUCLEOTIDE SEQUENCE</scope>
    <source>
        <strain evidence="12">IB182496</strain>
    </source>
</reference>
<dbReference type="InterPro" id="IPR051552">
    <property type="entry name" value="HptR"/>
</dbReference>
<dbReference type="EMBL" id="JACXIZ010000006">
    <property type="protein sequence ID" value="MBD2843871.1"/>
    <property type="molecule type" value="Genomic_DNA"/>
</dbReference>
<evidence type="ECO:0000313" key="12">
    <source>
        <dbReference type="EMBL" id="MBD2843871.1"/>
    </source>
</evidence>
<dbReference type="InterPro" id="IPR001789">
    <property type="entry name" value="Sig_transdc_resp-reg_receiver"/>
</dbReference>
<comment type="caution">
    <text evidence="12">The sequence shown here is derived from an EMBL/GenBank/DDBJ whole genome shotgun (WGS) entry which is preliminary data.</text>
</comment>
<comment type="subcellular location">
    <subcellularLocation>
        <location evidence="1">Cytoplasm</location>
    </subcellularLocation>
</comment>
<evidence type="ECO:0000256" key="9">
    <source>
        <dbReference type="SAM" id="Coils"/>
    </source>
</evidence>
<keyword evidence="9" id="KW-0175">Coiled coil</keyword>
<dbReference type="GO" id="GO:0000160">
    <property type="term" value="P:phosphorelay signal transduction system"/>
    <property type="evidence" value="ECO:0007669"/>
    <property type="project" value="UniProtKB-KW"/>
</dbReference>
<dbReference type="SUPFAM" id="SSF52172">
    <property type="entry name" value="CheY-like"/>
    <property type="match status" value="1"/>
</dbReference>
<dbReference type="GO" id="GO:0043565">
    <property type="term" value="F:sequence-specific DNA binding"/>
    <property type="evidence" value="ECO:0007669"/>
    <property type="project" value="InterPro"/>
</dbReference>
<dbReference type="InterPro" id="IPR011006">
    <property type="entry name" value="CheY-like_superfamily"/>
</dbReference>